<dbReference type="GO" id="GO:0043139">
    <property type="term" value="F:5'-3' DNA helicase activity"/>
    <property type="evidence" value="ECO:0007669"/>
    <property type="project" value="UniProtKB-EC"/>
</dbReference>
<dbReference type="GeneID" id="107458174"/>
<comment type="similarity">
    <text evidence="1">Belongs to the helicase family.</text>
</comment>
<comment type="catalytic activity">
    <reaction evidence="1">
        <text>ATP + H2O = ADP + phosphate + H(+)</text>
        <dbReference type="Rhea" id="RHEA:13065"/>
        <dbReference type="ChEBI" id="CHEBI:15377"/>
        <dbReference type="ChEBI" id="CHEBI:15378"/>
        <dbReference type="ChEBI" id="CHEBI:30616"/>
        <dbReference type="ChEBI" id="CHEBI:43474"/>
        <dbReference type="ChEBI" id="CHEBI:456216"/>
        <dbReference type="EC" id="5.6.2.3"/>
    </reaction>
</comment>
<feature type="domain" description="DNA helicase Pif1-like 2B" evidence="3">
    <location>
        <begin position="299"/>
        <end position="343"/>
    </location>
</feature>
<dbReference type="Pfam" id="PF05970">
    <property type="entry name" value="PIF1"/>
    <property type="match status" value="1"/>
</dbReference>
<dbReference type="GO" id="GO:0006310">
    <property type="term" value="P:DNA recombination"/>
    <property type="evidence" value="ECO:0007669"/>
    <property type="project" value="UniProtKB-KW"/>
</dbReference>
<sequence>MGGLFFLYGQGGCGKIFLWSTISYSIRFKGGIVLNIASSGIAALLLPNGRTAHLRFKIPLAINEDSLCNIKQRSPLARLISKAKLIIWDEAPMISKYCFETLDKCLRDILRCSDSYNAHLPFGGKVAVLGEDFRQILLVIPRGSKQDIIQSFINSSYLWHNCKVLKLTKNMRLLLGENNNIQELKNFGEWLLKIGDGLAGDTTDGKSIVHIPSDILIKNSETALDDLINFVYPDMLSNLSVENYFKDRAILVPTLDCVTDVNNKMTAGLPGQERVYLSSDFVCAEEGNMEFELDAFSPEILNGINCSGLPPHKLVLKIGAPFMLLRNINQTNSLCNGTRMQVRRMGNHVIECKTLTGNKAGSIVLIPRLNLIPNNETLPVRFQRRQFPIIMSFAMTINKSQGQTLSKVGIYLPMPVFTYGQLYVALSRVTSKDSLRVLL</sequence>
<dbReference type="GO" id="GO:0000723">
    <property type="term" value="P:telomere maintenance"/>
    <property type="evidence" value="ECO:0007669"/>
    <property type="project" value="InterPro"/>
</dbReference>
<dbReference type="Pfam" id="PF21530">
    <property type="entry name" value="Pif1_2B_dom"/>
    <property type="match status" value="1"/>
</dbReference>
<keyword evidence="4" id="KW-1185">Reference proteome</keyword>
<keyword evidence="1" id="KW-0233">DNA recombination</keyword>
<dbReference type="AlphaFoldDB" id="A0A6P4AW87"/>
<proteinExistence type="inferred from homology"/>
<keyword evidence="1" id="KW-0067">ATP-binding</keyword>
<accession>A0A6P4AW87</accession>
<dbReference type="EC" id="5.6.2.3" evidence="1"/>
<keyword evidence="1" id="KW-0347">Helicase</keyword>
<keyword evidence="1" id="KW-0547">Nucleotide-binding</keyword>
<reference evidence="4" key="1">
    <citation type="journal article" date="2016" name="Nat. Genet.">
        <title>The genome sequences of Arachis duranensis and Arachis ipaensis, the diploid ancestors of cultivated peanut.</title>
        <authorList>
            <person name="Bertioli D.J."/>
            <person name="Cannon S.B."/>
            <person name="Froenicke L."/>
            <person name="Huang G."/>
            <person name="Farmer A.D."/>
            <person name="Cannon E.K."/>
            <person name="Liu X."/>
            <person name="Gao D."/>
            <person name="Clevenger J."/>
            <person name="Dash S."/>
            <person name="Ren L."/>
            <person name="Moretzsohn M.C."/>
            <person name="Shirasawa K."/>
            <person name="Huang W."/>
            <person name="Vidigal B."/>
            <person name="Abernathy B."/>
            <person name="Chu Y."/>
            <person name="Niederhuth C.E."/>
            <person name="Umale P."/>
            <person name="Araujo A.C."/>
            <person name="Kozik A."/>
            <person name="Kim K.D."/>
            <person name="Burow M.D."/>
            <person name="Varshney R.K."/>
            <person name="Wang X."/>
            <person name="Zhang X."/>
            <person name="Barkley N."/>
            <person name="Guimaraes P.M."/>
            <person name="Isobe S."/>
            <person name="Guo B."/>
            <person name="Liao B."/>
            <person name="Stalker H.T."/>
            <person name="Schmitz R.J."/>
            <person name="Scheffler B.E."/>
            <person name="Leal-Bertioli S.C."/>
            <person name="Xun X."/>
            <person name="Jackson S.A."/>
            <person name="Michelmore R."/>
            <person name="Ozias-Akins P."/>
        </authorList>
    </citation>
    <scope>NUCLEOTIDE SEQUENCE [LARGE SCALE GENOMIC DNA]</scope>
    <source>
        <strain evidence="4">cv. V14167</strain>
    </source>
</reference>
<dbReference type="OrthoDB" id="1929541at2759"/>
<dbReference type="Gene3D" id="3.40.50.300">
    <property type="entry name" value="P-loop containing nucleotide triphosphate hydrolases"/>
    <property type="match status" value="1"/>
</dbReference>
<dbReference type="Proteomes" id="UP000515211">
    <property type="component" value="Chromosome 1"/>
</dbReference>
<dbReference type="PANTHER" id="PTHR10492">
    <property type="match status" value="1"/>
</dbReference>
<dbReference type="GO" id="GO:0016787">
    <property type="term" value="F:hydrolase activity"/>
    <property type="evidence" value="ECO:0007669"/>
    <property type="project" value="UniProtKB-KW"/>
</dbReference>
<dbReference type="InterPro" id="IPR049163">
    <property type="entry name" value="Pif1-like_2B_dom"/>
</dbReference>
<evidence type="ECO:0000259" key="3">
    <source>
        <dbReference type="Pfam" id="PF21530"/>
    </source>
</evidence>
<dbReference type="FunFam" id="3.40.50.300:FF:002884">
    <property type="entry name" value="ATP-dependent DNA helicase"/>
    <property type="match status" value="1"/>
</dbReference>
<dbReference type="RefSeq" id="XP_015931873.1">
    <property type="nucleotide sequence ID" value="XM_016076387.1"/>
</dbReference>
<dbReference type="PANTHER" id="PTHR10492:SF101">
    <property type="entry name" value="ATP-DEPENDENT DNA HELICASE"/>
    <property type="match status" value="1"/>
</dbReference>
<keyword evidence="1" id="KW-0378">Hydrolase</keyword>
<dbReference type="KEGG" id="adu:107458174"/>
<gene>
    <name evidence="5" type="primary">LOC107458174</name>
</gene>
<evidence type="ECO:0000313" key="4">
    <source>
        <dbReference type="Proteomes" id="UP000515211"/>
    </source>
</evidence>
<dbReference type="InterPro" id="IPR010285">
    <property type="entry name" value="DNA_helicase_pif1-like_DEAD"/>
</dbReference>
<reference evidence="5" key="2">
    <citation type="submission" date="2025-08" db="UniProtKB">
        <authorList>
            <consortium name="RefSeq"/>
        </authorList>
    </citation>
    <scope>IDENTIFICATION</scope>
    <source>
        <tissue evidence="5">Whole plant</tissue>
    </source>
</reference>
<feature type="domain" description="DNA helicase Pif1-like DEAD-box helicase" evidence="2">
    <location>
        <begin position="2"/>
        <end position="202"/>
    </location>
</feature>
<dbReference type="GO" id="GO:0005524">
    <property type="term" value="F:ATP binding"/>
    <property type="evidence" value="ECO:0007669"/>
    <property type="project" value="UniProtKB-KW"/>
</dbReference>
<comment type="cofactor">
    <cofactor evidence="1">
        <name>Mg(2+)</name>
        <dbReference type="ChEBI" id="CHEBI:18420"/>
    </cofactor>
</comment>
<dbReference type="InterPro" id="IPR027417">
    <property type="entry name" value="P-loop_NTPase"/>
</dbReference>
<name>A0A6P4AW87_ARADU</name>
<dbReference type="GO" id="GO:0006281">
    <property type="term" value="P:DNA repair"/>
    <property type="evidence" value="ECO:0007669"/>
    <property type="project" value="UniProtKB-KW"/>
</dbReference>
<protein>
    <recommendedName>
        <fullName evidence="1">ATP-dependent DNA helicase</fullName>
        <ecNumber evidence="1">5.6.2.3</ecNumber>
    </recommendedName>
</protein>
<dbReference type="CDD" id="cd18809">
    <property type="entry name" value="SF1_C_RecD"/>
    <property type="match status" value="1"/>
</dbReference>
<evidence type="ECO:0000259" key="2">
    <source>
        <dbReference type="Pfam" id="PF05970"/>
    </source>
</evidence>
<dbReference type="SUPFAM" id="SSF52540">
    <property type="entry name" value="P-loop containing nucleoside triphosphate hydrolases"/>
    <property type="match status" value="2"/>
</dbReference>
<organism evidence="4 5">
    <name type="scientific">Arachis duranensis</name>
    <name type="common">Wild peanut</name>
    <dbReference type="NCBI Taxonomy" id="130453"/>
    <lineage>
        <taxon>Eukaryota</taxon>
        <taxon>Viridiplantae</taxon>
        <taxon>Streptophyta</taxon>
        <taxon>Embryophyta</taxon>
        <taxon>Tracheophyta</taxon>
        <taxon>Spermatophyta</taxon>
        <taxon>Magnoliopsida</taxon>
        <taxon>eudicotyledons</taxon>
        <taxon>Gunneridae</taxon>
        <taxon>Pentapetalae</taxon>
        <taxon>rosids</taxon>
        <taxon>fabids</taxon>
        <taxon>Fabales</taxon>
        <taxon>Fabaceae</taxon>
        <taxon>Papilionoideae</taxon>
        <taxon>50 kb inversion clade</taxon>
        <taxon>dalbergioids sensu lato</taxon>
        <taxon>Dalbergieae</taxon>
        <taxon>Pterocarpus clade</taxon>
        <taxon>Arachis</taxon>
    </lineage>
</organism>
<keyword evidence="1" id="KW-0234">DNA repair</keyword>
<keyword evidence="1" id="KW-0227">DNA damage</keyword>
<evidence type="ECO:0000313" key="5">
    <source>
        <dbReference type="RefSeq" id="XP_015931873.1"/>
    </source>
</evidence>
<evidence type="ECO:0000256" key="1">
    <source>
        <dbReference type="RuleBase" id="RU363044"/>
    </source>
</evidence>